<dbReference type="AlphaFoldDB" id="A0A6A6TC08"/>
<protein>
    <submittedName>
        <fullName evidence="4">Isochorismatase hydrolase</fullName>
    </submittedName>
</protein>
<reference evidence="4" key="1">
    <citation type="journal article" date="2020" name="Stud. Mycol.">
        <title>101 Dothideomycetes genomes: a test case for predicting lifestyles and emergence of pathogens.</title>
        <authorList>
            <person name="Haridas S."/>
            <person name="Albert R."/>
            <person name="Binder M."/>
            <person name="Bloem J."/>
            <person name="Labutti K."/>
            <person name="Salamov A."/>
            <person name="Andreopoulos B."/>
            <person name="Baker S."/>
            <person name="Barry K."/>
            <person name="Bills G."/>
            <person name="Bluhm B."/>
            <person name="Cannon C."/>
            <person name="Castanera R."/>
            <person name="Culley D."/>
            <person name="Daum C."/>
            <person name="Ezra D."/>
            <person name="Gonzalez J."/>
            <person name="Henrissat B."/>
            <person name="Kuo A."/>
            <person name="Liang C."/>
            <person name="Lipzen A."/>
            <person name="Lutzoni F."/>
            <person name="Magnuson J."/>
            <person name="Mondo S."/>
            <person name="Nolan M."/>
            <person name="Ohm R."/>
            <person name="Pangilinan J."/>
            <person name="Park H.-J."/>
            <person name="Ramirez L."/>
            <person name="Alfaro M."/>
            <person name="Sun H."/>
            <person name="Tritt A."/>
            <person name="Yoshinaga Y."/>
            <person name="Zwiers L.-H."/>
            <person name="Turgeon B."/>
            <person name="Goodwin S."/>
            <person name="Spatafora J."/>
            <person name="Crous P."/>
            <person name="Grigoriev I."/>
        </authorList>
    </citation>
    <scope>NUCLEOTIDE SEQUENCE</scope>
    <source>
        <strain evidence="4">CBS 122681</strain>
    </source>
</reference>
<dbReference type="EMBL" id="MU004332">
    <property type="protein sequence ID" value="KAF2656837.1"/>
    <property type="molecule type" value="Genomic_DNA"/>
</dbReference>
<dbReference type="PANTHER" id="PTHR43540:SF1">
    <property type="entry name" value="ISOCHORISMATASE HYDROLASE"/>
    <property type="match status" value="1"/>
</dbReference>
<proteinExistence type="inferred from homology"/>
<feature type="domain" description="Isochorismatase-like" evidence="3">
    <location>
        <begin position="21"/>
        <end position="199"/>
    </location>
</feature>
<dbReference type="InterPro" id="IPR000868">
    <property type="entry name" value="Isochorismatase-like_dom"/>
</dbReference>
<dbReference type="InterPro" id="IPR036380">
    <property type="entry name" value="Isochorismatase-like_sf"/>
</dbReference>
<evidence type="ECO:0000313" key="5">
    <source>
        <dbReference type="Proteomes" id="UP000799324"/>
    </source>
</evidence>
<sequence>MTTPFDSSNAGAPGHYAPSQTALLLCDFHSFLTNRIGGSDTPVVNTAASLRNWALSHGIVVIHNLIDKSSTPSLTAKDAGRLRSAIANLTAEGNAEPSKLTEPKPAGEGKELTFTRQIGHVSALKSPGMLESLEERGIKSLLVTGISTSGCVLRTAMAGCDADFVITVVEDGCADPTEGAHEFVVKKLLPNRGWVCTAKEVMNGFESVKSGR</sequence>
<evidence type="ECO:0000259" key="3">
    <source>
        <dbReference type="Pfam" id="PF00857"/>
    </source>
</evidence>
<evidence type="ECO:0000256" key="1">
    <source>
        <dbReference type="ARBA" id="ARBA00006336"/>
    </source>
</evidence>
<dbReference type="InterPro" id="IPR050272">
    <property type="entry name" value="Isochorismatase-like_hydrls"/>
</dbReference>
<name>A0A6A6TC08_9PLEO</name>
<dbReference type="SUPFAM" id="SSF52499">
    <property type="entry name" value="Isochorismatase-like hydrolases"/>
    <property type="match status" value="1"/>
</dbReference>
<dbReference type="Proteomes" id="UP000799324">
    <property type="component" value="Unassembled WGS sequence"/>
</dbReference>
<dbReference type="GO" id="GO:0016787">
    <property type="term" value="F:hydrolase activity"/>
    <property type="evidence" value="ECO:0007669"/>
    <property type="project" value="UniProtKB-KW"/>
</dbReference>
<dbReference type="PANTHER" id="PTHR43540">
    <property type="entry name" value="PEROXYUREIDOACRYLATE/UREIDOACRYLATE AMIDOHYDROLASE-RELATED"/>
    <property type="match status" value="1"/>
</dbReference>
<dbReference type="Gene3D" id="3.40.50.850">
    <property type="entry name" value="Isochorismatase-like"/>
    <property type="match status" value="1"/>
</dbReference>
<keyword evidence="5" id="KW-1185">Reference proteome</keyword>
<dbReference type="Pfam" id="PF00857">
    <property type="entry name" value="Isochorismatase"/>
    <property type="match status" value="1"/>
</dbReference>
<comment type="similarity">
    <text evidence="1">Belongs to the isochorismatase family.</text>
</comment>
<accession>A0A6A6TC08</accession>
<dbReference type="OrthoDB" id="1739143at2759"/>
<evidence type="ECO:0000256" key="2">
    <source>
        <dbReference type="ARBA" id="ARBA00022801"/>
    </source>
</evidence>
<keyword evidence="2 4" id="KW-0378">Hydrolase</keyword>
<organism evidence="4 5">
    <name type="scientific">Lophiostoma macrostomum CBS 122681</name>
    <dbReference type="NCBI Taxonomy" id="1314788"/>
    <lineage>
        <taxon>Eukaryota</taxon>
        <taxon>Fungi</taxon>
        <taxon>Dikarya</taxon>
        <taxon>Ascomycota</taxon>
        <taxon>Pezizomycotina</taxon>
        <taxon>Dothideomycetes</taxon>
        <taxon>Pleosporomycetidae</taxon>
        <taxon>Pleosporales</taxon>
        <taxon>Lophiostomataceae</taxon>
        <taxon>Lophiostoma</taxon>
    </lineage>
</organism>
<evidence type="ECO:0000313" key="4">
    <source>
        <dbReference type="EMBL" id="KAF2656837.1"/>
    </source>
</evidence>
<gene>
    <name evidence="4" type="ORF">K491DRAFT_691691</name>
</gene>